<evidence type="ECO:0000313" key="3">
    <source>
        <dbReference type="Proteomes" id="UP000031572"/>
    </source>
</evidence>
<feature type="compositionally biased region" description="Basic and acidic residues" evidence="1">
    <location>
        <begin position="43"/>
        <end position="59"/>
    </location>
</feature>
<accession>A0A0C1Y7Q5</accession>
<gene>
    <name evidence="2" type="ORF">TSA66_22045</name>
</gene>
<evidence type="ECO:0000256" key="1">
    <source>
        <dbReference type="SAM" id="MobiDB-lite"/>
    </source>
</evidence>
<protein>
    <submittedName>
        <fullName evidence="2">Uncharacterized protein</fullName>
    </submittedName>
</protein>
<name>A0A0C1Y7Q5_9BURK</name>
<organism evidence="2 3">
    <name type="scientific">Noviherbaspirillum autotrophicum</name>
    <dbReference type="NCBI Taxonomy" id="709839"/>
    <lineage>
        <taxon>Bacteria</taxon>
        <taxon>Pseudomonadati</taxon>
        <taxon>Pseudomonadota</taxon>
        <taxon>Betaproteobacteria</taxon>
        <taxon>Burkholderiales</taxon>
        <taxon>Oxalobacteraceae</taxon>
        <taxon>Noviherbaspirillum</taxon>
    </lineage>
</organism>
<dbReference type="OrthoDB" id="8780522at2"/>
<reference evidence="2 3" key="1">
    <citation type="submission" date="2014-12" db="EMBL/GenBank/DDBJ databases">
        <title>Denitrispirillum autotrophicum gen. nov., sp. nov., Denitrifying, Facultatively Autotrophic Bacteria Isolated from Rice Paddy Soil.</title>
        <authorList>
            <person name="Ishii S."/>
            <person name="Ashida N."/>
            <person name="Ohno H."/>
            <person name="Otsuka S."/>
            <person name="Yokota A."/>
            <person name="Senoo K."/>
        </authorList>
    </citation>
    <scope>NUCLEOTIDE SEQUENCE [LARGE SCALE GENOMIC DNA]</scope>
    <source>
        <strain evidence="2 3">TSA66</strain>
    </source>
</reference>
<proteinExistence type="predicted"/>
<keyword evidence="3" id="KW-1185">Reference proteome</keyword>
<dbReference type="RefSeq" id="WP_040041536.1">
    <property type="nucleotide sequence ID" value="NZ_JWJG01000028.1"/>
</dbReference>
<dbReference type="EMBL" id="JWJG01000028">
    <property type="protein sequence ID" value="KIF82903.1"/>
    <property type="molecule type" value="Genomic_DNA"/>
</dbReference>
<evidence type="ECO:0000313" key="2">
    <source>
        <dbReference type="EMBL" id="KIF82903.1"/>
    </source>
</evidence>
<dbReference type="AlphaFoldDB" id="A0A0C1Y7Q5"/>
<dbReference type="Proteomes" id="UP000031572">
    <property type="component" value="Unassembled WGS sequence"/>
</dbReference>
<comment type="caution">
    <text evidence="2">The sequence shown here is derived from an EMBL/GenBank/DDBJ whole genome shotgun (WGS) entry which is preliminary data.</text>
</comment>
<feature type="region of interest" description="Disordered" evidence="1">
    <location>
        <begin position="1"/>
        <end position="59"/>
    </location>
</feature>
<sequence>MKNEQKSYVEPGGGDPRAARTKDNAIGIDDIGLPSDVVPDNASKVEEITPAPEKIERKT</sequence>